<protein>
    <recommendedName>
        <fullName evidence="2">histidine kinase</fullName>
        <ecNumber evidence="2">2.7.13.3</ecNumber>
    </recommendedName>
</protein>
<feature type="transmembrane region" description="Helical" evidence="10">
    <location>
        <begin position="51"/>
        <end position="69"/>
    </location>
</feature>
<dbReference type="InterPro" id="IPR011712">
    <property type="entry name" value="Sig_transdc_His_kin_sub3_dim/P"/>
</dbReference>
<dbReference type="Gene3D" id="3.30.565.10">
    <property type="entry name" value="Histidine kinase-like ATPase, C-terminal domain"/>
    <property type="match status" value="1"/>
</dbReference>
<dbReference type="Pfam" id="PF07730">
    <property type="entry name" value="HisKA_3"/>
    <property type="match status" value="1"/>
</dbReference>
<dbReference type="Pfam" id="PF02518">
    <property type="entry name" value="HATPase_c"/>
    <property type="match status" value="1"/>
</dbReference>
<dbReference type="InterPro" id="IPR003594">
    <property type="entry name" value="HATPase_dom"/>
</dbReference>
<dbReference type="GO" id="GO:0046983">
    <property type="term" value="F:protein dimerization activity"/>
    <property type="evidence" value="ECO:0007669"/>
    <property type="project" value="InterPro"/>
</dbReference>
<dbReference type="Proteomes" id="UP000218505">
    <property type="component" value="Chromosome"/>
</dbReference>
<keyword evidence="10" id="KW-0812">Transmembrane</keyword>
<sequence>MRRMATSPRWRTAYDVAIVLVVLCLAFPGGTGFDWVLGSAMAVALYHRRRAPVVVMAVVSALALAQYLLSLLGGHAASDVAGYDIAVLVAMVTVVAHVERVCQAVLSGVVVVVGALLVFAEGEEAFGVAGAVVALWMTAYVLRNRQAHVVVLQERAAAAERERDHLTQLANARERGEIARELHDVVAHSLAVMVMQADGARYALDGDREKAREALRVIGDTGRDALQDMHRIVDVLRGVAGSGESGGGGLRKVGVADLEQMVDRARSAGIEVGLRVEGDVGELAPADELTLVRVAQEGITNVLRHAGAGARAEVVLKVEGGVALLEVVDDGAGRVSPGASGSGGNGLVGVRERVSVHRGRFSAGPGVGSGWRVRVEIPLRHGVPG</sequence>
<proteinExistence type="predicted"/>
<evidence type="ECO:0000259" key="12">
    <source>
        <dbReference type="Pfam" id="PF07730"/>
    </source>
</evidence>
<accession>A0A290Z8I7</accession>
<feature type="transmembrane region" description="Helical" evidence="10">
    <location>
        <begin position="104"/>
        <end position="120"/>
    </location>
</feature>
<evidence type="ECO:0000256" key="6">
    <source>
        <dbReference type="ARBA" id="ARBA00022777"/>
    </source>
</evidence>
<feature type="coiled-coil region" evidence="9">
    <location>
        <begin position="142"/>
        <end position="169"/>
    </location>
</feature>
<name>A0A290Z8I7_9PSEU</name>
<dbReference type="GO" id="GO:0005524">
    <property type="term" value="F:ATP binding"/>
    <property type="evidence" value="ECO:0007669"/>
    <property type="project" value="UniProtKB-KW"/>
</dbReference>
<dbReference type="SUPFAM" id="SSF55874">
    <property type="entry name" value="ATPase domain of HSP90 chaperone/DNA topoisomerase II/histidine kinase"/>
    <property type="match status" value="1"/>
</dbReference>
<evidence type="ECO:0000256" key="10">
    <source>
        <dbReference type="SAM" id="Phobius"/>
    </source>
</evidence>
<evidence type="ECO:0000259" key="11">
    <source>
        <dbReference type="Pfam" id="PF02518"/>
    </source>
</evidence>
<evidence type="ECO:0000313" key="13">
    <source>
        <dbReference type="EMBL" id="ATE55328.1"/>
    </source>
</evidence>
<feature type="domain" description="Signal transduction histidine kinase subgroup 3 dimerisation and phosphoacceptor" evidence="12">
    <location>
        <begin position="174"/>
        <end position="238"/>
    </location>
</feature>
<dbReference type="InterPro" id="IPR050482">
    <property type="entry name" value="Sensor_HK_TwoCompSys"/>
</dbReference>
<keyword evidence="3" id="KW-0597">Phosphoprotein</keyword>
<comment type="catalytic activity">
    <reaction evidence="1">
        <text>ATP + protein L-histidine = ADP + protein N-phospho-L-histidine.</text>
        <dbReference type="EC" id="2.7.13.3"/>
    </reaction>
</comment>
<dbReference type="EMBL" id="CP023445">
    <property type="protein sequence ID" value="ATE55328.1"/>
    <property type="molecule type" value="Genomic_DNA"/>
</dbReference>
<evidence type="ECO:0000256" key="7">
    <source>
        <dbReference type="ARBA" id="ARBA00022840"/>
    </source>
</evidence>
<dbReference type="PANTHER" id="PTHR24421:SF10">
    <property type="entry name" value="NITRATE_NITRITE SENSOR PROTEIN NARQ"/>
    <property type="match status" value="1"/>
</dbReference>
<dbReference type="InterPro" id="IPR036890">
    <property type="entry name" value="HATPase_C_sf"/>
</dbReference>
<keyword evidence="14" id="KW-1185">Reference proteome</keyword>
<keyword evidence="10" id="KW-0472">Membrane</keyword>
<dbReference type="Gene3D" id="1.20.5.1930">
    <property type="match status" value="1"/>
</dbReference>
<evidence type="ECO:0000256" key="8">
    <source>
        <dbReference type="ARBA" id="ARBA00023012"/>
    </source>
</evidence>
<dbReference type="KEGG" id="apre:CNX65_20285"/>
<evidence type="ECO:0000256" key="3">
    <source>
        <dbReference type="ARBA" id="ARBA00022553"/>
    </source>
</evidence>
<dbReference type="EC" id="2.7.13.3" evidence="2"/>
<dbReference type="PANTHER" id="PTHR24421">
    <property type="entry name" value="NITRATE/NITRITE SENSOR PROTEIN NARX-RELATED"/>
    <property type="match status" value="1"/>
</dbReference>
<evidence type="ECO:0000256" key="5">
    <source>
        <dbReference type="ARBA" id="ARBA00022741"/>
    </source>
</evidence>
<keyword evidence="7" id="KW-0067">ATP-binding</keyword>
<evidence type="ECO:0000313" key="14">
    <source>
        <dbReference type="Proteomes" id="UP000218505"/>
    </source>
</evidence>
<keyword evidence="6 13" id="KW-0418">Kinase</keyword>
<keyword evidence="4" id="KW-0808">Transferase</keyword>
<feature type="transmembrane region" description="Helical" evidence="10">
    <location>
        <begin position="125"/>
        <end position="142"/>
    </location>
</feature>
<gene>
    <name evidence="13" type="ORF">CNX65_20285</name>
</gene>
<keyword evidence="9" id="KW-0175">Coiled coil</keyword>
<dbReference type="AlphaFoldDB" id="A0A290Z8I7"/>
<evidence type="ECO:0000256" key="1">
    <source>
        <dbReference type="ARBA" id="ARBA00000085"/>
    </source>
</evidence>
<keyword evidence="10" id="KW-1133">Transmembrane helix</keyword>
<feature type="domain" description="Histidine kinase/HSP90-like ATPase" evidence="11">
    <location>
        <begin position="287"/>
        <end position="380"/>
    </location>
</feature>
<evidence type="ECO:0000256" key="2">
    <source>
        <dbReference type="ARBA" id="ARBA00012438"/>
    </source>
</evidence>
<dbReference type="CDD" id="cd16917">
    <property type="entry name" value="HATPase_UhpB-NarQ-NarX-like"/>
    <property type="match status" value="1"/>
</dbReference>
<evidence type="ECO:0000256" key="9">
    <source>
        <dbReference type="SAM" id="Coils"/>
    </source>
</evidence>
<dbReference type="GO" id="GO:0016020">
    <property type="term" value="C:membrane"/>
    <property type="evidence" value="ECO:0007669"/>
    <property type="project" value="InterPro"/>
</dbReference>
<organism evidence="13 14">
    <name type="scientific">Actinosynnema pretiosum</name>
    <dbReference type="NCBI Taxonomy" id="42197"/>
    <lineage>
        <taxon>Bacteria</taxon>
        <taxon>Bacillati</taxon>
        <taxon>Actinomycetota</taxon>
        <taxon>Actinomycetes</taxon>
        <taxon>Pseudonocardiales</taxon>
        <taxon>Pseudonocardiaceae</taxon>
        <taxon>Actinosynnema</taxon>
    </lineage>
</organism>
<keyword evidence="8" id="KW-0902">Two-component regulatory system</keyword>
<keyword evidence="5" id="KW-0547">Nucleotide-binding</keyword>
<reference evidence="13" key="1">
    <citation type="submission" date="2017-09" db="EMBL/GenBank/DDBJ databases">
        <title>Complete Genome Sequence of ansamitocin-producing Bacterium Actinosynnema pretiosum X47.</title>
        <authorList>
            <person name="Cao G."/>
            <person name="Zong G."/>
            <person name="Zhong C."/>
            <person name="Fu J."/>
        </authorList>
    </citation>
    <scope>NUCLEOTIDE SEQUENCE [LARGE SCALE GENOMIC DNA]</scope>
    <source>
        <strain evidence="13">X47</strain>
    </source>
</reference>
<dbReference type="GO" id="GO:0000155">
    <property type="term" value="F:phosphorelay sensor kinase activity"/>
    <property type="evidence" value="ECO:0007669"/>
    <property type="project" value="InterPro"/>
</dbReference>
<evidence type="ECO:0000256" key="4">
    <source>
        <dbReference type="ARBA" id="ARBA00022679"/>
    </source>
</evidence>